<proteinExistence type="predicted"/>
<dbReference type="EMBL" id="CP045810">
    <property type="protein sequence ID" value="QHN38484.1"/>
    <property type="molecule type" value="Genomic_DNA"/>
</dbReference>
<name>A0A857KXT5_9ACTN</name>
<protein>
    <submittedName>
        <fullName evidence="1">EAL domain-containing protein</fullName>
    </submittedName>
</protein>
<reference evidence="1" key="1">
    <citation type="journal article" date="2021" name="Nat. Microbiol.">
        <title>Cocultivation of an ultrasmall environmental parasitic bacterium with lytic ability against bacteria associated with wastewater foams.</title>
        <authorList>
            <person name="Batinovic S."/>
            <person name="Rose J.J.A."/>
            <person name="Ratcliffe J."/>
            <person name="Seviour R.J."/>
            <person name="Petrovski S."/>
        </authorList>
    </citation>
    <scope>NUCLEOTIDE SEQUENCE</scope>
    <source>
        <strain evidence="1">CON44</strain>
    </source>
</reference>
<dbReference type="SUPFAM" id="SSF141868">
    <property type="entry name" value="EAL domain-like"/>
    <property type="match status" value="1"/>
</dbReference>
<organism evidence="1">
    <name type="scientific">Gordonia amarae</name>
    <dbReference type="NCBI Taxonomy" id="36821"/>
    <lineage>
        <taxon>Bacteria</taxon>
        <taxon>Bacillati</taxon>
        <taxon>Actinomycetota</taxon>
        <taxon>Actinomycetes</taxon>
        <taxon>Mycobacteriales</taxon>
        <taxon>Gordoniaceae</taxon>
        <taxon>Gordonia</taxon>
    </lineage>
</organism>
<dbReference type="InterPro" id="IPR035919">
    <property type="entry name" value="EAL_sf"/>
</dbReference>
<accession>A0A857KXT5</accession>
<evidence type="ECO:0000313" key="1">
    <source>
        <dbReference type="EMBL" id="QHN38484.1"/>
    </source>
</evidence>
<dbReference type="PANTHER" id="PTHR33121">
    <property type="entry name" value="CYCLIC DI-GMP PHOSPHODIESTERASE PDEF"/>
    <property type="match status" value="1"/>
</dbReference>
<sequence>MNHPAPIRLDAAGVRTPPDEVVVAIAVDPHHRGIATYGWAVSVDMAERYVRCILAHVLPGGTCERRGPMNWLWRSGSDGPEDMRAFDCALHDVAGVRVSDPECTARFIDVRMGIVHRSVVQATPWDVDDLVRVADVALHEAIAGGGAVVVAQPGTVEHFIARGEMAAEVAAAADADMFPLFQPIVSLSGASLSAAAPHGRGLHVTGYEALLRWRRNGEPVGPDVFLNLLELSELIVPVGRSVIGRSLDVLAGPVTEMLGPAAFMSVNLSAAQLRDRWLVDFLRESLADRGLGPARLWVEISENAVVAEGSVAAEVICDLHEVGCKICVDDLGAGVGALGYVRDLPIDVLKVDRALVGRMPTERTDRAVVRAICDLASASGVITVAEGVETEQMFSMVEELGFDMAQGYLFGRPGELG</sequence>
<dbReference type="GO" id="GO:0071111">
    <property type="term" value="F:cyclic-guanylate-specific phosphodiesterase activity"/>
    <property type="evidence" value="ECO:0007669"/>
    <property type="project" value="InterPro"/>
</dbReference>
<gene>
    <name evidence="1" type="ORF">GII30_04195</name>
</gene>
<dbReference type="AlphaFoldDB" id="A0A857KXT5"/>
<dbReference type="SMART" id="SM00052">
    <property type="entry name" value="EAL"/>
    <property type="match status" value="1"/>
</dbReference>
<dbReference type="InterPro" id="IPR050706">
    <property type="entry name" value="Cyclic-di-GMP_PDE-like"/>
</dbReference>
<dbReference type="PROSITE" id="PS50883">
    <property type="entry name" value="EAL"/>
    <property type="match status" value="1"/>
</dbReference>
<dbReference type="CDD" id="cd01948">
    <property type="entry name" value="EAL"/>
    <property type="match status" value="1"/>
</dbReference>
<dbReference type="Gene3D" id="3.20.20.450">
    <property type="entry name" value="EAL domain"/>
    <property type="match status" value="1"/>
</dbReference>
<dbReference type="PANTHER" id="PTHR33121:SF79">
    <property type="entry name" value="CYCLIC DI-GMP PHOSPHODIESTERASE PDED-RELATED"/>
    <property type="match status" value="1"/>
</dbReference>
<dbReference type="Pfam" id="PF00563">
    <property type="entry name" value="EAL"/>
    <property type="match status" value="1"/>
</dbReference>
<dbReference type="InterPro" id="IPR001633">
    <property type="entry name" value="EAL_dom"/>
</dbReference>